<dbReference type="AlphaFoldDB" id="A0AAV6MV71"/>
<evidence type="ECO:0000256" key="2">
    <source>
        <dbReference type="ARBA" id="ARBA00005443"/>
    </source>
</evidence>
<comment type="similarity">
    <text evidence="2 14">Belongs to the peroxin-14 family.</text>
</comment>
<organism evidence="18 19">
    <name type="scientific">Cucurbita argyrosperma subsp. sororia</name>
    <dbReference type="NCBI Taxonomy" id="37648"/>
    <lineage>
        <taxon>Eukaryota</taxon>
        <taxon>Viridiplantae</taxon>
        <taxon>Streptophyta</taxon>
        <taxon>Embryophyta</taxon>
        <taxon>Tracheophyta</taxon>
        <taxon>Spermatophyta</taxon>
        <taxon>Magnoliopsida</taxon>
        <taxon>eudicotyledons</taxon>
        <taxon>Gunneridae</taxon>
        <taxon>Pentapetalae</taxon>
        <taxon>rosids</taxon>
        <taxon>fabids</taxon>
        <taxon>Cucurbitales</taxon>
        <taxon>Cucurbitaceae</taxon>
        <taxon>Cucurbiteae</taxon>
        <taxon>Cucurbita</taxon>
    </lineage>
</organism>
<feature type="domain" description="Peroxisome membrane anchor protein Pex14p N-terminal" evidence="16">
    <location>
        <begin position="55"/>
        <end position="99"/>
    </location>
</feature>
<evidence type="ECO:0000259" key="17">
    <source>
        <dbReference type="Pfam" id="PF23020"/>
    </source>
</evidence>
<feature type="region of interest" description="Disordered" evidence="15">
    <location>
        <begin position="1"/>
        <end position="57"/>
    </location>
</feature>
<comment type="caution">
    <text evidence="18">The sequence shown here is derived from an EMBL/GenBank/DDBJ whole genome shotgun (WGS) entry which is preliminary data.</text>
</comment>
<dbReference type="InterPro" id="IPR006785">
    <property type="entry name" value="Pex14_N"/>
</dbReference>
<comment type="subcellular location">
    <subcellularLocation>
        <location evidence="1">Peroxisome membrane</location>
        <topology evidence="1">Single-pass membrane protein</topology>
    </subcellularLocation>
</comment>
<dbReference type="Pfam" id="PF04695">
    <property type="entry name" value="Pex14_N"/>
    <property type="match status" value="1"/>
</dbReference>
<feature type="region of interest" description="Disordered" evidence="15">
    <location>
        <begin position="444"/>
        <end position="463"/>
    </location>
</feature>
<dbReference type="GO" id="GO:0016560">
    <property type="term" value="P:protein import into peroxisome matrix, docking"/>
    <property type="evidence" value="ECO:0007669"/>
    <property type="project" value="UniProtKB-UniRule"/>
</dbReference>
<dbReference type="EMBL" id="JAGKQH010000011">
    <property type="protein sequence ID" value="KAG6587471.1"/>
    <property type="molecule type" value="Genomic_DNA"/>
</dbReference>
<evidence type="ECO:0000256" key="13">
    <source>
        <dbReference type="ARBA" id="ARBA00064754"/>
    </source>
</evidence>
<evidence type="ECO:0000256" key="10">
    <source>
        <dbReference type="ARBA" id="ARBA00029502"/>
    </source>
</evidence>
<feature type="compositionally biased region" description="Polar residues" evidence="15">
    <location>
        <begin position="446"/>
        <end position="463"/>
    </location>
</feature>
<dbReference type="Pfam" id="PF23020">
    <property type="entry name" value="PEX14-like_2nd"/>
    <property type="match status" value="1"/>
</dbReference>
<evidence type="ECO:0000256" key="8">
    <source>
        <dbReference type="ARBA" id="ARBA00023136"/>
    </source>
</evidence>
<evidence type="ECO:0000256" key="6">
    <source>
        <dbReference type="ARBA" id="ARBA00022989"/>
    </source>
</evidence>
<keyword evidence="19" id="KW-1185">Reference proteome</keyword>
<dbReference type="GO" id="GO:0005778">
    <property type="term" value="C:peroxisomal membrane"/>
    <property type="evidence" value="ECO:0007669"/>
    <property type="project" value="UniProtKB-SubCell"/>
</dbReference>
<evidence type="ECO:0000259" key="16">
    <source>
        <dbReference type="Pfam" id="PF04695"/>
    </source>
</evidence>
<dbReference type="InterPro" id="IPR025655">
    <property type="entry name" value="PEX14"/>
</dbReference>
<keyword evidence="8 14" id="KW-0472">Membrane</keyword>
<reference evidence="18 19" key="1">
    <citation type="journal article" date="2021" name="Hortic Res">
        <title>The domestication of Cucurbita argyrosperma as revealed by the genome of its wild relative.</title>
        <authorList>
            <person name="Barrera-Redondo J."/>
            <person name="Sanchez-de la Vega G."/>
            <person name="Aguirre-Liguori J.A."/>
            <person name="Castellanos-Morales G."/>
            <person name="Gutierrez-Guerrero Y.T."/>
            <person name="Aguirre-Dugua X."/>
            <person name="Aguirre-Planter E."/>
            <person name="Tenaillon M.I."/>
            <person name="Lira-Saade R."/>
            <person name="Eguiarte L.E."/>
        </authorList>
    </citation>
    <scope>NUCLEOTIDE SEQUENCE [LARGE SCALE GENOMIC DNA]</scope>
    <source>
        <strain evidence="18">JBR-2021</strain>
    </source>
</reference>
<keyword evidence="5 14" id="KW-0653">Protein transport</keyword>
<keyword evidence="9 14" id="KW-0576">Peroxisome</keyword>
<dbReference type="FunFam" id="1.10.10.10:FF:000217">
    <property type="entry name" value="Peroxisomal membrane protein PEX14"/>
    <property type="match status" value="1"/>
</dbReference>
<accession>A0AAV6MV71</accession>
<evidence type="ECO:0000256" key="1">
    <source>
        <dbReference type="ARBA" id="ARBA00004549"/>
    </source>
</evidence>
<evidence type="ECO:0000256" key="14">
    <source>
        <dbReference type="RuleBase" id="RU367032"/>
    </source>
</evidence>
<keyword evidence="6" id="KW-1133">Transmembrane helix</keyword>
<protein>
    <recommendedName>
        <fullName evidence="10 14">Peroxisomal membrane protein PEX14</fullName>
    </recommendedName>
    <alternativeName>
        <fullName evidence="11 14">Peroxin-14</fullName>
    </alternativeName>
</protein>
<dbReference type="PANTHER" id="PTHR23058:SF0">
    <property type="entry name" value="PEROXISOMAL MEMBRANE PROTEIN PEX14"/>
    <property type="match status" value="1"/>
</dbReference>
<keyword evidence="3 14" id="KW-0813">Transport</keyword>
<evidence type="ECO:0000256" key="12">
    <source>
        <dbReference type="ARBA" id="ARBA00053920"/>
    </source>
</evidence>
<feature type="region of interest" description="Disordered" evidence="15">
    <location>
        <begin position="98"/>
        <end position="130"/>
    </location>
</feature>
<sequence>MAATQSAPPPSDDNNSQNSAPAPARATVEDRGDEMAEVEKQTSSPSVFVNSEPMREDQVQNAVKFLQHPRVRGSPVVYRRSFLERKGLTKEEIDEAFRRAPDPPSNAQTATVSQDGKVSTVQPQPSMQSLQPVASVAPPAAGGSSGGIITRSRFHWSHALLAVGVLAVSGAGTAIVIKKSIIPRLKSWVCKVVKEDDDAEKKIDSKPSAAEEAAAAAKAAAAAASDVAKASQEMLYAKNEEKKKFENCVNLLDAQLGQMKLMLNAIQKLEATTYGRTATVDQEDYRIAAMSSKQSYSNGKVDYSLQSATPSLSATPFEPSVAPYPKSYMETMANVRGGEKPSNIRPWEVGTQNNSAFFSQTQEDEGLNYMVRNNGVTYQNGNTSVPWWEKRNVNITESDNNELKTGSSSVFTAEKPVQRTWVPPQPPPVALPEAAEAIRRPKPTIQKEQLTDEQLATQPNVTDELQKATKVSETGGAIDSESLGVSSSEIQVEEYGSGGQ</sequence>
<evidence type="ECO:0000256" key="4">
    <source>
        <dbReference type="ARBA" id="ARBA00022692"/>
    </source>
</evidence>
<dbReference type="InterPro" id="IPR054154">
    <property type="entry name" value="PEX14-like_M_plants"/>
</dbReference>
<gene>
    <name evidence="18" type="primary">PEX14</name>
    <name evidence="18" type="ORF">SDJN03_16036</name>
</gene>
<feature type="compositionally biased region" description="Polar residues" evidence="15">
    <location>
        <begin position="105"/>
        <end position="130"/>
    </location>
</feature>
<evidence type="ECO:0000256" key="7">
    <source>
        <dbReference type="ARBA" id="ARBA00023010"/>
    </source>
</evidence>
<dbReference type="GO" id="GO:1990429">
    <property type="term" value="C:peroxisomal importomer complex"/>
    <property type="evidence" value="ECO:0007669"/>
    <property type="project" value="TreeGrafter"/>
</dbReference>
<keyword evidence="7" id="KW-0811">Translocation</keyword>
<feature type="domain" description="Peroxisomal membrane protein PEX14 central plants" evidence="17">
    <location>
        <begin position="152"/>
        <end position="270"/>
    </location>
</feature>
<comment type="subunit">
    <text evidence="13">Interacts with PEX13; forming the PEX13-PEX14 docking complex. Interacts with PEX5 (via WxxxF/Y motifs).</text>
</comment>
<comment type="function">
    <text evidence="12 14">Component of the PEX13-PEX14 docking complex, a translocon channel that specifically mediates the import of peroxisomal cargo proteins bound to PEX5 receptor. The PEX13-PEX14 docking complex forms a large import pore which can be opened to a diameter of about 9 nm. Mechanistically, PEX5 receptor along with cargo proteins associates with the PEX14 subunit of the PEX13-PEX14 docking complex in the cytosol, leading to the insertion of the receptor into the organelle membrane with the concomitant translocation of the cargo into the peroxisome matrix.</text>
</comment>
<evidence type="ECO:0000313" key="19">
    <source>
        <dbReference type="Proteomes" id="UP000685013"/>
    </source>
</evidence>
<proteinExistence type="inferred from homology"/>
<dbReference type="Proteomes" id="UP000685013">
    <property type="component" value="Chromosome 11"/>
</dbReference>
<evidence type="ECO:0000313" key="18">
    <source>
        <dbReference type="EMBL" id="KAG6587471.1"/>
    </source>
</evidence>
<evidence type="ECO:0000256" key="11">
    <source>
        <dbReference type="ARBA" id="ARBA00029691"/>
    </source>
</evidence>
<feature type="compositionally biased region" description="Polar residues" evidence="15">
    <location>
        <begin position="1"/>
        <end position="20"/>
    </location>
</feature>
<name>A0AAV6MV71_9ROSI</name>
<evidence type="ECO:0000256" key="15">
    <source>
        <dbReference type="SAM" id="MobiDB-lite"/>
    </source>
</evidence>
<dbReference type="GO" id="GO:0005102">
    <property type="term" value="F:signaling receptor binding"/>
    <property type="evidence" value="ECO:0007669"/>
    <property type="project" value="TreeGrafter"/>
</dbReference>
<keyword evidence="4" id="KW-0812">Transmembrane</keyword>
<evidence type="ECO:0000256" key="3">
    <source>
        <dbReference type="ARBA" id="ARBA00022448"/>
    </source>
</evidence>
<dbReference type="PANTHER" id="PTHR23058">
    <property type="entry name" value="PEROXISOMAL MEMBRANE PROTEIN PEX14"/>
    <property type="match status" value="1"/>
</dbReference>
<feature type="compositionally biased region" description="Basic and acidic residues" evidence="15">
    <location>
        <begin position="27"/>
        <end position="40"/>
    </location>
</feature>
<feature type="non-terminal residue" evidence="18">
    <location>
        <position position="1"/>
    </location>
</feature>
<evidence type="ECO:0000256" key="9">
    <source>
        <dbReference type="ARBA" id="ARBA00023140"/>
    </source>
</evidence>
<feature type="region of interest" description="Disordered" evidence="15">
    <location>
        <begin position="468"/>
        <end position="500"/>
    </location>
</feature>
<evidence type="ECO:0000256" key="5">
    <source>
        <dbReference type="ARBA" id="ARBA00022927"/>
    </source>
</evidence>